<dbReference type="InterPro" id="IPR018750">
    <property type="entry name" value="DUF2306_membrane"/>
</dbReference>
<protein>
    <submittedName>
        <fullName evidence="2">DUF2306 domain-containing protein</fullName>
    </submittedName>
</protein>
<dbReference type="RefSeq" id="WP_302877820.1">
    <property type="nucleotide sequence ID" value="NZ_JAUMKJ010000007.1"/>
</dbReference>
<dbReference type="Proteomes" id="UP001168883">
    <property type="component" value="Unassembled WGS sequence"/>
</dbReference>
<evidence type="ECO:0000313" key="2">
    <source>
        <dbReference type="EMBL" id="MDO3676806.1"/>
    </source>
</evidence>
<accession>A0ABT8V9F5</accession>
<dbReference type="Pfam" id="PF10067">
    <property type="entry name" value="DUF2306"/>
    <property type="match status" value="1"/>
</dbReference>
<feature type="transmembrane region" description="Helical" evidence="1">
    <location>
        <begin position="9"/>
        <end position="31"/>
    </location>
</feature>
<dbReference type="EMBL" id="JAUMKJ010000007">
    <property type="protein sequence ID" value="MDO3676806.1"/>
    <property type="molecule type" value="Genomic_DNA"/>
</dbReference>
<evidence type="ECO:0000256" key="1">
    <source>
        <dbReference type="SAM" id="Phobius"/>
    </source>
</evidence>
<feature type="transmembrane region" description="Helical" evidence="1">
    <location>
        <begin position="86"/>
        <end position="109"/>
    </location>
</feature>
<keyword evidence="1" id="KW-1133">Transmembrane helix</keyword>
<feature type="transmembrane region" description="Helical" evidence="1">
    <location>
        <begin position="184"/>
        <end position="203"/>
    </location>
</feature>
<sequence length="224" mass="25409">MKQTVSKKLYFSLILVTVVFIVYVLGKNLVLDPQFTEFLSHKTKLSSSFVMPAWLSVVRVHIIFGCIAMLSGVANFSMRLLKRNRLLHRVNGIVYLLAVIAVIFTSGYLAPHSTGGKVNSIAFNLLNIVWLVFSITAYIAIKRRNITSHRKWMVRSYVFCFTNMLTHILLFISHDWLGFNYEASYTFGVYGSIVINLTAAKIVNRFVFKAPVKLLPNGLPALDR</sequence>
<name>A0ABT8V9F5_9BACL</name>
<feature type="transmembrane region" description="Helical" evidence="1">
    <location>
        <begin position="153"/>
        <end position="172"/>
    </location>
</feature>
<keyword evidence="1" id="KW-0472">Membrane</keyword>
<evidence type="ECO:0000313" key="3">
    <source>
        <dbReference type="Proteomes" id="UP001168883"/>
    </source>
</evidence>
<organism evidence="2 3">
    <name type="scientific">Paenibacillus ehimensis</name>
    <dbReference type="NCBI Taxonomy" id="79264"/>
    <lineage>
        <taxon>Bacteria</taxon>
        <taxon>Bacillati</taxon>
        <taxon>Bacillota</taxon>
        <taxon>Bacilli</taxon>
        <taxon>Bacillales</taxon>
        <taxon>Paenibacillaceae</taxon>
        <taxon>Paenibacillus</taxon>
    </lineage>
</organism>
<keyword evidence="1" id="KW-0812">Transmembrane</keyword>
<feature type="transmembrane region" description="Helical" evidence="1">
    <location>
        <begin position="51"/>
        <end position="74"/>
    </location>
</feature>
<comment type="caution">
    <text evidence="2">The sequence shown here is derived from an EMBL/GenBank/DDBJ whole genome shotgun (WGS) entry which is preliminary data.</text>
</comment>
<proteinExistence type="predicted"/>
<gene>
    <name evidence="2" type="ORF">Q3C12_07300</name>
</gene>
<feature type="transmembrane region" description="Helical" evidence="1">
    <location>
        <begin position="121"/>
        <end position="141"/>
    </location>
</feature>
<reference evidence="2" key="1">
    <citation type="submission" date="2023-07" db="EMBL/GenBank/DDBJ databases">
        <authorList>
            <person name="Aktuganov G."/>
            <person name="Boyko T."/>
            <person name="Delegan Y."/>
            <person name="Galimzianova N."/>
            <person name="Gilvanova E."/>
            <person name="Korobov V."/>
            <person name="Kuzmina L."/>
            <person name="Melentiev A."/>
            <person name="Milman P."/>
            <person name="Ryabova A."/>
            <person name="Stupak E."/>
            <person name="Yasakov T."/>
            <person name="Zharikova N."/>
            <person name="Zhurenko E."/>
        </authorList>
    </citation>
    <scope>NUCLEOTIDE SEQUENCE</scope>
    <source>
        <strain evidence="2">IB-739</strain>
    </source>
</reference>
<keyword evidence="3" id="KW-1185">Reference proteome</keyword>